<reference evidence="13" key="1">
    <citation type="submission" date="2021-10" db="EMBL/GenBank/DDBJ databases">
        <authorList>
            <person name="Piombo E."/>
        </authorList>
    </citation>
    <scope>NUCLEOTIDE SEQUENCE</scope>
</reference>
<dbReference type="InterPro" id="IPR020846">
    <property type="entry name" value="MFS_dom"/>
</dbReference>
<feature type="transmembrane region" description="Helical" evidence="11">
    <location>
        <begin position="465"/>
        <end position="489"/>
    </location>
</feature>
<sequence length="553" mass="60904">MAPSKTDKAGATAPSEVYNWRIYLLALCASMGSAMFGYDSAFIGGAMTLPSFQQRFGLDKLSGNPLASLKANTVSTFQAGCFFGAILCYWMTERFGRKITLIVCGVVFDIGVVFQLASSGRVGFIYAGRAITGLGVGASSLLVPVYISEWSPPAIRGRLIGIFEVFLQVFQVIGFWINYAVNIHEPTTDRQWHIPFAFQLVPGSLLVIAMITQPESPRWLIKAGRVHQASQVLSRIRQLPETHEYLAWEVQSIESQLEREGQTHTGALANVKAMIREMKAPGNRVRILLGVAIMFLQNLVGANAINYYSPSIFASVGFTGSSVGLLATGIYGLVKVVSTLIFITWIVDRVGRRPPLIYGSLGALVAMLYLGIYTKISNAFSGQAPRDAGAYVAITTIYVFGVFFCCSWNSVAWIFWFVCPYSLNALNSAEIFPMRIRSICLVITTCCQWLGQFVIVYSTPYMMEGIQWGTFIFFASSIVLGIIFSYFFIPETEGVSLEEMDILFSAPGSARQKRKAVEEVIAERREEAEGLAGAEDVQEIKHESTDAKHVESV</sequence>
<keyword evidence="14" id="KW-1185">Reference proteome</keyword>
<organism evidence="13 14">
    <name type="scientific">Clonostachys byssicola</name>
    <dbReference type="NCBI Taxonomy" id="160290"/>
    <lineage>
        <taxon>Eukaryota</taxon>
        <taxon>Fungi</taxon>
        <taxon>Dikarya</taxon>
        <taxon>Ascomycota</taxon>
        <taxon>Pezizomycotina</taxon>
        <taxon>Sordariomycetes</taxon>
        <taxon>Hypocreomycetidae</taxon>
        <taxon>Hypocreales</taxon>
        <taxon>Bionectriaceae</taxon>
        <taxon>Clonostachys</taxon>
    </lineage>
</organism>
<dbReference type="Proteomes" id="UP000754883">
    <property type="component" value="Unassembled WGS sequence"/>
</dbReference>
<evidence type="ECO:0000256" key="9">
    <source>
        <dbReference type="ARBA" id="ARBA00043213"/>
    </source>
</evidence>
<feature type="transmembrane region" description="Helical" evidence="11">
    <location>
        <begin position="20"/>
        <end position="38"/>
    </location>
</feature>
<dbReference type="PANTHER" id="PTHR48022:SF34">
    <property type="entry name" value="MAJOR FACILITATOR SUPERFAMILY (MFS) PROFILE DOMAIN-CONTAINING PROTEIN-RELATED"/>
    <property type="match status" value="1"/>
</dbReference>
<dbReference type="InterPro" id="IPR036259">
    <property type="entry name" value="MFS_trans_sf"/>
</dbReference>
<dbReference type="GO" id="GO:0016020">
    <property type="term" value="C:membrane"/>
    <property type="evidence" value="ECO:0007669"/>
    <property type="project" value="UniProtKB-SubCell"/>
</dbReference>
<evidence type="ECO:0000256" key="11">
    <source>
        <dbReference type="SAM" id="Phobius"/>
    </source>
</evidence>
<feature type="transmembrane region" description="Helical" evidence="11">
    <location>
        <begin position="124"/>
        <end position="147"/>
    </location>
</feature>
<keyword evidence="6 11" id="KW-1133">Transmembrane helix</keyword>
<feature type="transmembrane region" description="Helical" evidence="11">
    <location>
        <begin position="325"/>
        <end position="347"/>
    </location>
</feature>
<dbReference type="FunFam" id="1.20.1250.20:FF:000026">
    <property type="entry name" value="MFS quinate transporter QutD"/>
    <property type="match status" value="1"/>
</dbReference>
<evidence type="ECO:0000256" key="5">
    <source>
        <dbReference type="ARBA" id="ARBA00022911"/>
    </source>
</evidence>
<dbReference type="PROSITE" id="PS00217">
    <property type="entry name" value="SUGAR_TRANSPORT_2"/>
    <property type="match status" value="1"/>
</dbReference>
<dbReference type="PRINTS" id="PR00171">
    <property type="entry name" value="SUGRTRNSPORT"/>
</dbReference>
<dbReference type="PROSITE" id="PS50850">
    <property type="entry name" value="MFS"/>
    <property type="match status" value="1"/>
</dbReference>
<feature type="transmembrane region" description="Helical" evidence="11">
    <location>
        <begin position="285"/>
        <end position="305"/>
    </location>
</feature>
<dbReference type="GO" id="GO:0005351">
    <property type="term" value="F:carbohydrate:proton symporter activity"/>
    <property type="evidence" value="ECO:0007669"/>
    <property type="project" value="TreeGrafter"/>
</dbReference>
<feature type="transmembrane region" description="Helical" evidence="11">
    <location>
        <begin position="99"/>
        <end position="118"/>
    </location>
</feature>
<evidence type="ECO:0000256" key="10">
    <source>
        <dbReference type="RuleBase" id="RU003346"/>
    </source>
</evidence>
<evidence type="ECO:0000313" key="14">
    <source>
        <dbReference type="Proteomes" id="UP000754883"/>
    </source>
</evidence>
<evidence type="ECO:0000256" key="4">
    <source>
        <dbReference type="ARBA" id="ARBA00022692"/>
    </source>
</evidence>
<dbReference type="Gene3D" id="1.20.1250.20">
    <property type="entry name" value="MFS general substrate transporter like domains"/>
    <property type="match status" value="1"/>
</dbReference>
<dbReference type="SUPFAM" id="SSF103473">
    <property type="entry name" value="MFS general substrate transporter"/>
    <property type="match status" value="1"/>
</dbReference>
<feature type="transmembrane region" description="Helical" evidence="11">
    <location>
        <begin position="159"/>
        <end position="180"/>
    </location>
</feature>
<keyword evidence="7 11" id="KW-0472">Membrane</keyword>
<dbReference type="OrthoDB" id="508119at2759"/>
<feature type="domain" description="Major facilitator superfamily (MFS) profile" evidence="12">
    <location>
        <begin position="25"/>
        <end position="493"/>
    </location>
</feature>
<dbReference type="AlphaFoldDB" id="A0A9N9Y1U6"/>
<feature type="transmembrane region" description="Helical" evidence="11">
    <location>
        <begin position="439"/>
        <end position="459"/>
    </location>
</feature>
<evidence type="ECO:0000256" key="6">
    <source>
        <dbReference type="ARBA" id="ARBA00022989"/>
    </source>
</evidence>
<evidence type="ECO:0000256" key="3">
    <source>
        <dbReference type="ARBA" id="ARBA00022448"/>
    </source>
</evidence>
<keyword evidence="3 10" id="KW-0813">Transport</keyword>
<evidence type="ECO:0000256" key="2">
    <source>
        <dbReference type="ARBA" id="ARBA00010992"/>
    </source>
</evidence>
<dbReference type="InterPro" id="IPR003663">
    <property type="entry name" value="Sugar/inositol_transpt"/>
</dbReference>
<dbReference type="InterPro" id="IPR005829">
    <property type="entry name" value="Sugar_transporter_CS"/>
</dbReference>
<keyword evidence="8" id="KW-0325">Glycoprotein</keyword>
<dbReference type="NCBIfam" id="TIGR00879">
    <property type="entry name" value="SP"/>
    <property type="match status" value="1"/>
</dbReference>
<comment type="subcellular location">
    <subcellularLocation>
        <location evidence="1">Membrane</location>
        <topology evidence="1">Multi-pass membrane protein</topology>
    </subcellularLocation>
</comment>
<comment type="similarity">
    <text evidence="2 10">Belongs to the major facilitator superfamily. Sugar transporter (TC 2.A.1.1) family.</text>
</comment>
<accession>A0A9N9Y1U6</accession>
<evidence type="ECO:0000256" key="8">
    <source>
        <dbReference type="ARBA" id="ARBA00023180"/>
    </source>
</evidence>
<evidence type="ECO:0000256" key="1">
    <source>
        <dbReference type="ARBA" id="ARBA00004141"/>
    </source>
</evidence>
<dbReference type="PANTHER" id="PTHR48022">
    <property type="entry name" value="PLASTIDIC GLUCOSE TRANSPORTER 4"/>
    <property type="match status" value="1"/>
</dbReference>
<evidence type="ECO:0000256" key="7">
    <source>
        <dbReference type="ARBA" id="ARBA00023136"/>
    </source>
</evidence>
<name>A0A9N9Y1U6_9HYPO</name>
<protein>
    <recommendedName>
        <fullName evidence="9">Quinate transporter</fullName>
    </recommendedName>
</protein>
<comment type="caution">
    <text evidence="13">The sequence shown here is derived from an EMBL/GenBank/DDBJ whole genome shotgun (WGS) entry which is preliminary data.</text>
</comment>
<keyword evidence="4 11" id="KW-0812">Transmembrane</keyword>
<dbReference type="InterPro" id="IPR050360">
    <property type="entry name" value="MFS_Sugar_Transporters"/>
</dbReference>
<evidence type="ECO:0000313" key="13">
    <source>
        <dbReference type="EMBL" id="CAG9990367.1"/>
    </source>
</evidence>
<evidence type="ECO:0000259" key="12">
    <source>
        <dbReference type="PROSITE" id="PS50850"/>
    </source>
</evidence>
<dbReference type="InterPro" id="IPR005828">
    <property type="entry name" value="MFS_sugar_transport-like"/>
</dbReference>
<feature type="transmembrane region" description="Helical" evidence="11">
    <location>
        <begin position="192"/>
        <end position="212"/>
    </location>
</feature>
<proteinExistence type="inferred from homology"/>
<feature type="transmembrane region" description="Helical" evidence="11">
    <location>
        <begin position="388"/>
        <end position="418"/>
    </location>
</feature>
<gene>
    <name evidence="13" type="ORF">CBYS24578_00017293</name>
</gene>
<feature type="transmembrane region" description="Helical" evidence="11">
    <location>
        <begin position="356"/>
        <end position="376"/>
    </location>
</feature>
<dbReference type="EMBL" id="CABFNO020001472">
    <property type="protein sequence ID" value="CAG9990367.1"/>
    <property type="molecule type" value="Genomic_DNA"/>
</dbReference>
<feature type="transmembrane region" description="Helical" evidence="11">
    <location>
        <begin position="74"/>
        <end position="92"/>
    </location>
</feature>
<keyword evidence="5" id="KW-0672">Quinate metabolism</keyword>
<dbReference type="Pfam" id="PF00083">
    <property type="entry name" value="Sugar_tr"/>
    <property type="match status" value="1"/>
</dbReference>